<dbReference type="GeneID" id="70233741"/>
<comment type="caution">
    <text evidence="1">The sequence shown here is derived from an EMBL/GenBank/DDBJ whole genome shotgun (WGS) entry which is preliminary data.</text>
</comment>
<dbReference type="Proteomes" id="UP000769157">
    <property type="component" value="Unassembled WGS sequence"/>
</dbReference>
<keyword evidence="2" id="KW-1185">Reference proteome</keyword>
<organism evidence="1 2">
    <name type="scientific">Ogataea philodendri</name>
    <dbReference type="NCBI Taxonomy" id="1378263"/>
    <lineage>
        <taxon>Eukaryota</taxon>
        <taxon>Fungi</taxon>
        <taxon>Dikarya</taxon>
        <taxon>Ascomycota</taxon>
        <taxon>Saccharomycotina</taxon>
        <taxon>Pichiomycetes</taxon>
        <taxon>Pichiales</taxon>
        <taxon>Pichiaceae</taxon>
        <taxon>Ogataea</taxon>
    </lineage>
</organism>
<evidence type="ECO:0000313" key="2">
    <source>
        <dbReference type="Proteomes" id="UP000769157"/>
    </source>
</evidence>
<proteinExistence type="predicted"/>
<reference evidence="1" key="1">
    <citation type="journal article" date="2021" name="Open Biol.">
        <title>Shared evolutionary footprints suggest mitochondrial oxidative damage underlies multiple complex I losses in fungi.</title>
        <authorList>
            <person name="Schikora-Tamarit M.A."/>
            <person name="Marcet-Houben M."/>
            <person name="Nosek J."/>
            <person name="Gabaldon T."/>
        </authorList>
    </citation>
    <scope>NUCLEOTIDE SEQUENCE</scope>
    <source>
        <strain evidence="1">CBS6075</strain>
    </source>
</reference>
<sequence>MAKSKSLPRRRSILNLFSKTGITLQVLLMVALSLILVEMAQTEQIRLDSSKLTSKFFTLESDPECRFRPFNIESMVAVVALNVAFTIILC</sequence>
<evidence type="ECO:0000313" key="1">
    <source>
        <dbReference type="EMBL" id="KAH3668020.1"/>
    </source>
</evidence>
<reference evidence="1" key="2">
    <citation type="submission" date="2021-01" db="EMBL/GenBank/DDBJ databases">
        <authorList>
            <person name="Schikora-Tamarit M.A."/>
        </authorList>
    </citation>
    <scope>NUCLEOTIDE SEQUENCE</scope>
    <source>
        <strain evidence="1">CBS6075</strain>
    </source>
</reference>
<name>A0A9P8PAJ7_9ASCO</name>
<dbReference type="EMBL" id="JAEUBE010000158">
    <property type="protein sequence ID" value="KAH3668020.1"/>
    <property type="molecule type" value="Genomic_DNA"/>
</dbReference>
<dbReference type="RefSeq" id="XP_046062434.1">
    <property type="nucleotide sequence ID" value="XM_046202571.1"/>
</dbReference>
<accession>A0A9P8PAJ7</accession>
<protein>
    <submittedName>
        <fullName evidence="1">Uncharacterized protein</fullName>
    </submittedName>
</protein>
<dbReference type="AlphaFoldDB" id="A0A9P8PAJ7"/>
<gene>
    <name evidence="1" type="ORF">OGAPHI_001774</name>
</gene>